<dbReference type="RefSeq" id="WP_184926940.1">
    <property type="nucleotide sequence ID" value="NZ_JACHMO010000001.1"/>
</dbReference>
<keyword evidence="3" id="KW-1185">Reference proteome</keyword>
<evidence type="ECO:0000313" key="2">
    <source>
        <dbReference type="EMBL" id="MBB5806984.1"/>
    </source>
</evidence>
<evidence type="ECO:0000256" key="1">
    <source>
        <dbReference type="SAM" id="Phobius"/>
    </source>
</evidence>
<keyword evidence="1" id="KW-0812">Transmembrane</keyword>
<dbReference type="Proteomes" id="UP000552097">
    <property type="component" value="Unassembled WGS sequence"/>
</dbReference>
<keyword evidence="1" id="KW-1133">Transmembrane helix</keyword>
<dbReference type="AlphaFoldDB" id="A0A7W9M4I0"/>
<protein>
    <recommendedName>
        <fullName evidence="4">DUF4760 domain-containing protein</fullName>
    </recommendedName>
</protein>
<dbReference type="EMBL" id="JACHMO010000001">
    <property type="protein sequence ID" value="MBB5806984.1"/>
    <property type="molecule type" value="Genomic_DNA"/>
</dbReference>
<feature type="transmembrane region" description="Helical" evidence="1">
    <location>
        <begin position="12"/>
        <end position="34"/>
    </location>
</feature>
<proteinExistence type="predicted"/>
<organism evidence="2 3">
    <name type="scientific">Saccharothrix ecbatanensis</name>
    <dbReference type="NCBI Taxonomy" id="1105145"/>
    <lineage>
        <taxon>Bacteria</taxon>
        <taxon>Bacillati</taxon>
        <taxon>Actinomycetota</taxon>
        <taxon>Actinomycetes</taxon>
        <taxon>Pseudonocardiales</taxon>
        <taxon>Pseudonocardiaceae</taxon>
        <taxon>Saccharothrix</taxon>
    </lineage>
</organism>
<comment type="caution">
    <text evidence="2">The sequence shown here is derived from an EMBL/GenBank/DDBJ whole genome shotgun (WGS) entry which is preliminary data.</text>
</comment>
<evidence type="ECO:0000313" key="3">
    <source>
        <dbReference type="Proteomes" id="UP000552097"/>
    </source>
</evidence>
<accession>A0A7W9M4I0</accession>
<name>A0A7W9M4I0_9PSEU</name>
<keyword evidence="1" id="KW-0472">Membrane</keyword>
<evidence type="ECO:0008006" key="4">
    <source>
        <dbReference type="Google" id="ProtNLM"/>
    </source>
</evidence>
<gene>
    <name evidence="2" type="ORF">F4560_006752</name>
</gene>
<reference evidence="2 3" key="1">
    <citation type="submission" date="2020-08" db="EMBL/GenBank/DDBJ databases">
        <title>Sequencing the genomes of 1000 actinobacteria strains.</title>
        <authorList>
            <person name="Klenk H.-P."/>
        </authorList>
    </citation>
    <scope>NUCLEOTIDE SEQUENCE [LARGE SCALE GENOMIC DNA]</scope>
    <source>
        <strain evidence="2 3">DSM 45486</strain>
    </source>
</reference>
<sequence>MLSQAQSAAQLPAVIAAAGAVVVALVTASAAFFASKRDRRRQLYGEAYKAALAWKEMLYRVRRRQADKTSDLMERSHDLQEEIYYYTGWIGSESKILQKSYVRFVQKIKEETRASLKAAWESDPPSSVQWKSLEAETHPDIDSAAEEFLRDVRGHLSMWQVPRILLLWRNRSRRRRV</sequence>